<gene>
    <name evidence="5" type="ORF">SAMN02745781_01193</name>
</gene>
<evidence type="ECO:0000256" key="2">
    <source>
        <dbReference type="ARBA" id="ARBA00012528"/>
    </source>
</evidence>
<dbReference type="PROSITE" id="PS50887">
    <property type="entry name" value="GGDEF"/>
    <property type="match status" value="1"/>
</dbReference>
<sequence>MANEALSGLDTQTLAHVFEHIDMAVVVATLEREVVCMNAAARALFRYSSEEIYYQSTALLYADQEDFIRLGQERFNTNANETNESYVVRYIDAAGESFQGQTSGGLIKNAQGIPTFFVAIIQDDSARLAAEEMLNRLHMITSSRQLTFHERIEAILELGTSHFGLPIGIFSKISGEQYVIQQAIHPENALEPGMTFELGTTYCSLVYQANDVQGFSHVSESEIVTHPCFENFGLEAYLGVPVFVDGERYGTLNFSSICPTRKFIRQDIEILRLLAEWVGHEVAREQDFKALETAHDQMEILANTDSLTGLASRSCIEQALQDQVTFALKYGKNLTVAMMDFDHFKSINDRFGHQVGDEVLACFGELVSVMGRKGDFYGRWGGEEFIVLFPDTNMAGVCIALNRLMDSLRRSDLSEKYSGLTLTLSIGVTEMSPDDYLESIVQRADQLLYQAKALGRDQIQHD</sequence>
<dbReference type="SUPFAM" id="SSF55785">
    <property type="entry name" value="PYP-like sensor domain (PAS domain)"/>
    <property type="match status" value="1"/>
</dbReference>
<dbReference type="SMART" id="SM00065">
    <property type="entry name" value="GAF"/>
    <property type="match status" value="1"/>
</dbReference>
<dbReference type="Pfam" id="PF00990">
    <property type="entry name" value="GGDEF"/>
    <property type="match status" value="1"/>
</dbReference>
<dbReference type="InterPro" id="IPR003018">
    <property type="entry name" value="GAF"/>
</dbReference>
<dbReference type="EMBL" id="FQUH01000004">
    <property type="protein sequence ID" value="SHE97659.1"/>
    <property type="molecule type" value="Genomic_DNA"/>
</dbReference>
<dbReference type="FunFam" id="3.30.70.270:FF:000001">
    <property type="entry name" value="Diguanylate cyclase domain protein"/>
    <property type="match status" value="1"/>
</dbReference>
<accession>A0A1M4XW08</accession>
<dbReference type="Gene3D" id="3.30.70.270">
    <property type="match status" value="1"/>
</dbReference>
<dbReference type="Gene3D" id="3.30.450.20">
    <property type="entry name" value="PAS domain"/>
    <property type="match status" value="1"/>
</dbReference>
<protein>
    <recommendedName>
        <fullName evidence="2">diguanylate cyclase</fullName>
        <ecNumber evidence="2">2.7.7.65</ecNumber>
    </recommendedName>
</protein>
<dbReference type="Proteomes" id="UP000184159">
    <property type="component" value="Unassembled WGS sequence"/>
</dbReference>
<dbReference type="InterPro" id="IPR050469">
    <property type="entry name" value="Diguanylate_Cyclase"/>
</dbReference>
<dbReference type="Gene3D" id="3.30.450.40">
    <property type="match status" value="1"/>
</dbReference>
<dbReference type="SMART" id="SM00267">
    <property type="entry name" value="GGDEF"/>
    <property type="match status" value="1"/>
</dbReference>
<dbReference type="EC" id="2.7.7.65" evidence="2"/>
<dbReference type="InterPro" id="IPR000160">
    <property type="entry name" value="GGDEF_dom"/>
</dbReference>
<dbReference type="InterPro" id="IPR035965">
    <property type="entry name" value="PAS-like_dom_sf"/>
</dbReference>
<dbReference type="PANTHER" id="PTHR45138:SF9">
    <property type="entry name" value="DIGUANYLATE CYCLASE DGCM-RELATED"/>
    <property type="match status" value="1"/>
</dbReference>
<dbReference type="InterPro" id="IPR000014">
    <property type="entry name" value="PAS"/>
</dbReference>
<dbReference type="NCBIfam" id="TIGR00254">
    <property type="entry name" value="GGDEF"/>
    <property type="match status" value="1"/>
</dbReference>
<evidence type="ECO:0000256" key="1">
    <source>
        <dbReference type="ARBA" id="ARBA00001946"/>
    </source>
</evidence>
<name>A0A1M4XW08_VIBGA</name>
<evidence type="ECO:0000256" key="3">
    <source>
        <dbReference type="ARBA" id="ARBA00034247"/>
    </source>
</evidence>
<dbReference type="NCBIfam" id="TIGR00229">
    <property type="entry name" value="sensory_box"/>
    <property type="match status" value="1"/>
</dbReference>
<dbReference type="AlphaFoldDB" id="A0A1M4XW08"/>
<dbReference type="Pfam" id="PF01590">
    <property type="entry name" value="GAF"/>
    <property type="match status" value="1"/>
</dbReference>
<organism evidence="5 6">
    <name type="scientific">Vibrio gazogenes DSM 21264 = NBRC 103151</name>
    <dbReference type="NCBI Taxonomy" id="1123492"/>
    <lineage>
        <taxon>Bacteria</taxon>
        <taxon>Pseudomonadati</taxon>
        <taxon>Pseudomonadota</taxon>
        <taxon>Gammaproteobacteria</taxon>
        <taxon>Vibrionales</taxon>
        <taxon>Vibrionaceae</taxon>
        <taxon>Vibrio</taxon>
    </lineage>
</organism>
<dbReference type="InterPro" id="IPR043128">
    <property type="entry name" value="Rev_trsase/Diguanyl_cyclase"/>
</dbReference>
<evidence type="ECO:0000313" key="6">
    <source>
        <dbReference type="Proteomes" id="UP000184159"/>
    </source>
</evidence>
<dbReference type="InterPro" id="IPR029787">
    <property type="entry name" value="Nucleotide_cyclase"/>
</dbReference>
<comment type="catalytic activity">
    <reaction evidence="3">
        <text>2 GTP = 3',3'-c-di-GMP + 2 diphosphate</text>
        <dbReference type="Rhea" id="RHEA:24898"/>
        <dbReference type="ChEBI" id="CHEBI:33019"/>
        <dbReference type="ChEBI" id="CHEBI:37565"/>
        <dbReference type="ChEBI" id="CHEBI:58805"/>
        <dbReference type="EC" id="2.7.7.65"/>
    </reaction>
</comment>
<dbReference type="InterPro" id="IPR029016">
    <property type="entry name" value="GAF-like_dom_sf"/>
</dbReference>
<dbReference type="CDD" id="cd01949">
    <property type="entry name" value="GGDEF"/>
    <property type="match status" value="1"/>
</dbReference>
<dbReference type="RefSeq" id="WP_072956786.1">
    <property type="nucleotide sequence ID" value="NZ_FQUH01000004.1"/>
</dbReference>
<evidence type="ECO:0000313" key="5">
    <source>
        <dbReference type="EMBL" id="SHE97659.1"/>
    </source>
</evidence>
<dbReference type="PANTHER" id="PTHR45138">
    <property type="entry name" value="REGULATORY COMPONENTS OF SENSORY TRANSDUCTION SYSTEM"/>
    <property type="match status" value="1"/>
</dbReference>
<reference evidence="6" key="1">
    <citation type="submission" date="2016-11" db="EMBL/GenBank/DDBJ databases">
        <authorList>
            <person name="Varghese N."/>
            <person name="Submissions S."/>
        </authorList>
    </citation>
    <scope>NUCLEOTIDE SEQUENCE [LARGE SCALE GENOMIC DNA]</scope>
    <source>
        <strain evidence="6">DSM 21264</strain>
    </source>
</reference>
<proteinExistence type="predicted"/>
<dbReference type="GO" id="GO:0052621">
    <property type="term" value="F:diguanylate cyclase activity"/>
    <property type="evidence" value="ECO:0007669"/>
    <property type="project" value="UniProtKB-EC"/>
</dbReference>
<evidence type="ECO:0000259" key="4">
    <source>
        <dbReference type="PROSITE" id="PS50887"/>
    </source>
</evidence>
<comment type="cofactor">
    <cofactor evidence="1">
        <name>Mg(2+)</name>
        <dbReference type="ChEBI" id="CHEBI:18420"/>
    </cofactor>
</comment>
<dbReference type="SUPFAM" id="SSF55073">
    <property type="entry name" value="Nucleotide cyclase"/>
    <property type="match status" value="1"/>
</dbReference>
<keyword evidence="6" id="KW-1185">Reference proteome</keyword>
<dbReference type="CDD" id="cd00130">
    <property type="entry name" value="PAS"/>
    <property type="match status" value="1"/>
</dbReference>
<dbReference type="SUPFAM" id="SSF55781">
    <property type="entry name" value="GAF domain-like"/>
    <property type="match status" value="1"/>
</dbReference>
<feature type="domain" description="GGDEF" evidence="4">
    <location>
        <begin position="332"/>
        <end position="462"/>
    </location>
</feature>